<dbReference type="InterPro" id="IPR057207">
    <property type="entry name" value="FBXL15_LRR"/>
</dbReference>
<dbReference type="PANTHER" id="PTHR13318">
    <property type="entry name" value="PARTNER OF PAIRED, ISOFORM B-RELATED"/>
    <property type="match status" value="1"/>
</dbReference>
<dbReference type="InterPro" id="IPR036047">
    <property type="entry name" value="F-box-like_dom_sf"/>
</dbReference>
<dbReference type="GO" id="GO:0031146">
    <property type="term" value="P:SCF-dependent proteasomal ubiquitin-dependent protein catabolic process"/>
    <property type="evidence" value="ECO:0007669"/>
    <property type="project" value="TreeGrafter"/>
</dbReference>
<dbReference type="CDD" id="cd09917">
    <property type="entry name" value="F-box_SF"/>
    <property type="match status" value="1"/>
</dbReference>
<dbReference type="InterPro" id="IPR001810">
    <property type="entry name" value="F-box_dom"/>
</dbReference>
<name>A0A1D1YPG0_9ARAE</name>
<dbReference type="Pfam" id="PF12937">
    <property type="entry name" value="F-box-like"/>
    <property type="match status" value="1"/>
</dbReference>
<dbReference type="PROSITE" id="PS50181">
    <property type="entry name" value="FBOX"/>
    <property type="match status" value="1"/>
</dbReference>
<dbReference type="AlphaFoldDB" id="A0A1D1YPG0"/>
<feature type="domain" description="F-box" evidence="2">
    <location>
        <begin position="59"/>
        <end position="106"/>
    </location>
</feature>
<reference evidence="3" key="1">
    <citation type="submission" date="2015-07" db="EMBL/GenBank/DDBJ databases">
        <title>Transcriptome Assembly of Anthurium amnicola.</title>
        <authorList>
            <person name="Suzuki J."/>
        </authorList>
    </citation>
    <scope>NUCLEOTIDE SEQUENCE</scope>
</reference>
<feature type="non-terminal residue" evidence="3">
    <location>
        <position position="1"/>
    </location>
</feature>
<evidence type="ECO:0000313" key="3">
    <source>
        <dbReference type="EMBL" id="JAT56527.1"/>
    </source>
</evidence>
<dbReference type="SUPFAM" id="SSF52047">
    <property type="entry name" value="RNI-like"/>
    <property type="match status" value="2"/>
</dbReference>
<feature type="region of interest" description="Disordered" evidence="1">
    <location>
        <begin position="1"/>
        <end position="31"/>
    </location>
</feature>
<sequence length="668" mass="73737">RFGVTPLPTTPLFPHPQPSKHLPSPPRSRSGFARSPGLCWARRYPMEVAAKRGRGGGEAELIERLPESVLLEILAKLDLESLCSAAPVCRPFRLLVAQALSSFTVLDLSGFSPDSRILHGVLKDNKVVQSLTIDCRQLENSSVNIFARESLQDLVLLKGHLFSSQIFKEIGEMCPNIRLLMLEMLHRHDVESSNHCERNIAQMLEKCSYLEMLRIKFLGHYVNPDDLGLGTIRLKPPKTIKSLLLQPTSERHAKLLVQGSGAFRSSTRHVAELPIPFPPETVDFRLQSLSLVLNRITDGLLFSIVHNLHLLAELCLEDRPAEKPSLHHDLTNSGLQSLGSCSQLTRLSLTRSRLYCTVTFSRVNDMGLLLLAEDCRKLESIRLAGFSRVSDAGYASLLHSCKKLKRFEVVNSTFLSDLAFYNIDAPSSLVDVRLVSCSKLTSEAATSLASCRNLEVLDLSGCKSIDDCGLCSISTLGRLSVLNLGGADITDSGLSILGNSCSPITSLSLRNCKRVTDKGVASLLLGDGIIRTTLLTLDLGCLPGISDIAICTIAEACRRVEDLCIRYCYSITDASISVLGSIQEYRTERWPLRRLDLSYCNGLSADSIQLLCRPYFRGLRWLGIGSTTLSTRSNNGCVRINQDRPWINVCLNGCEIGCKDGWQFHGWV</sequence>
<dbReference type="InterPro" id="IPR006553">
    <property type="entry name" value="Leu-rich_rpt_Cys-con_subtyp"/>
</dbReference>
<dbReference type="Gene3D" id="1.20.1280.50">
    <property type="match status" value="1"/>
</dbReference>
<dbReference type="Gene3D" id="3.80.10.10">
    <property type="entry name" value="Ribonuclease Inhibitor"/>
    <property type="match status" value="2"/>
</dbReference>
<evidence type="ECO:0000259" key="2">
    <source>
        <dbReference type="PROSITE" id="PS50181"/>
    </source>
</evidence>
<dbReference type="SMART" id="SM00367">
    <property type="entry name" value="LRR_CC"/>
    <property type="match status" value="8"/>
</dbReference>
<dbReference type="EMBL" id="GDJX01011409">
    <property type="protein sequence ID" value="JAT56527.1"/>
    <property type="molecule type" value="Transcribed_RNA"/>
</dbReference>
<evidence type="ECO:0000256" key="1">
    <source>
        <dbReference type="SAM" id="MobiDB-lite"/>
    </source>
</evidence>
<dbReference type="SUPFAM" id="SSF81383">
    <property type="entry name" value="F-box domain"/>
    <property type="match status" value="1"/>
</dbReference>
<organism evidence="3">
    <name type="scientific">Anthurium amnicola</name>
    <dbReference type="NCBI Taxonomy" id="1678845"/>
    <lineage>
        <taxon>Eukaryota</taxon>
        <taxon>Viridiplantae</taxon>
        <taxon>Streptophyta</taxon>
        <taxon>Embryophyta</taxon>
        <taxon>Tracheophyta</taxon>
        <taxon>Spermatophyta</taxon>
        <taxon>Magnoliopsida</taxon>
        <taxon>Liliopsida</taxon>
        <taxon>Araceae</taxon>
        <taxon>Pothoideae</taxon>
        <taxon>Potheae</taxon>
        <taxon>Anthurium</taxon>
    </lineage>
</organism>
<protein>
    <submittedName>
        <fullName evidence="3">F-box protein At-B</fullName>
    </submittedName>
</protein>
<dbReference type="Pfam" id="PF25372">
    <property type="entry name" value="DUF7885"/>
    <property type="match status" value="1"/>
</dbReference>
<dbReference type="InterPro" id="IPR032675">
    <property type="entry name" value="LRR_dom_sf"/>
</dbReference>
<feature type="compositionally biased region" description="Pro residues" evidence="1">
    <location>
        <begin position="8"/>
        <end position="17"/>
    </location>
</feature>
<proteinExistence type="predicted"/>
<dbReference type="GO" id="GO:0019005">
    <property type="term" value="C:SCF ubiquitin ligase complex"/>
    <property type="evidence" value="ECO:0007669"/>
    <property type="project" value="TreeGrafter"/>
</dbReference>
<dbReference type="PANTHER" id="PTHR13318:SF176">
    <property type="entry name" value="F-BOX PROTEIN AT-B"/>
    <property type="match status" value="1"/>
</dbReference>
<accession>A0A1D1YPG0</accession>
<gene>
    <name evidence="3" type="primary">ATB_5</name>
    <name evidence="3" type="ORF">g.64744</name>
</gene>